<sequence length="34" mass="3626">MRPGSTRAPHVLPIRSGPCVLSEPKLTATITPIE</sequence>
<evidence type="ECO:0000313" key="1">
    <source>
        <dbReference type="EMBL" id="HCJ99430.1"/>
    </source>
</evidence>
<proteinExistence type="predicted"/>
<dbReference type="EMBL" id="DPSM01000010">
    <property type="protein sequence ID" value="HCJ99430.1"/>
    <property type="molecule type" value="Genomic_DNA"/>
</dbReference>
<protein>
    <submittedName>
        <fullName evidence="1">DNA metabolism protein</fullName>
    </submittedName>
</protein>
<name>A0A9C7V5F2_9GAMM</name>
<gene>
    <name evidence="1" type="ORF">DHV72_05315</name>
</gene>
<dbReference type="Proteomes" id="UP000262210">
    <property type="component" value="Unassembled WGS sequence"/>
</dbReference>
<dbReference type="AlphaFoldDB" id="A0A9C7V5F2"/>
<reference evidence="1 2" key="1">
    <citation type="journal article" date="2018" name="Nat. Biotechnol.">
        <title>A standardized bacterial taxonomy based on genome phylogeny substantially revises the tree of life.</title>
        <authorList>
            <person name="Parks D.H."/>
            <person name="Chuvochina M."/>
            <person name="Waite D.W."/>
            <person name="Rinke C."/>
            <person name="Skarshewski A."/>
            <person name="Chaumeil P.A."/>
            <person name="Hugenholtz P."/>
        </authorList>
    </citation>
    <scope>NUCLEOTIDE SEQUENCE [LARGE SCALE GENOMIC DNA]</scope>
    <source>
        <strain evidence="1">UBA11264</strain>
    </source>
</reference>
<accession>A0A9C7V5F2</accession>
<organism evidence="1 2">
    <name type="scientific">Serratia grimesii</name>
    <dbReference type="NCBI Taxonomy" id="82995"/>
    <lineage>
        <taxon>Bacteria</taxon>
        <taxon>Pseudomonadati</taxon>
        <taxon>Pseudomonadota</taxon>
        <taxon>Gammaproteobacteria</taxon>
        <taxon>Enterobacterales</taxon>
        <taxon>Yersiniaceae</taxon>
        <taxon>Serratia</taxon>
    </lineage>
</organism>
<evidence type="ECO:0000313" key="2">
    <source>
        <dbReference type="Proteomes" id="UP000262210"/>
    </source>
</evidence>
<comment type="caution">
    <text evidence="1">The sequence shown here is derived from an EMBL/GenBank/DDBJ whole genome shotgun (WGS) entry which is preliminary data.</text>
</comment>